<protein>
    <submittedName>
        <fullName evidence="1">Uncharacterized protein</fullName>
    </submittedName>
</protein>
<proteinExistence type="predicted"/>
<sequence length="140" mass="15797">MKQSLYFVCADGGTIRFIIDIKEINFAFFHRYNNSKSDDPCATTFTLSFGGDLHTNFAETTSKVDTESGILCQFIKECGIVICDGCVVFTKPLDFFIERFGCFYSIIHDVTPLITHSLAVFCRLSCLSVRHLFPPVPLPY</sequence>
<comment type="caution">
    <text evidence="1">The sequence shown here is derived from an EMBL/GenBank/DDBJ whole genome shotgun (WGS) entry which is preliminary data.</text>
</comment>
<organism evidence="1 2">
    <name type="scientific">Parabacteroides distasonis</name>
    <dbReference type="NCBI Taxonomy" id="823"/>
    <lineage>
        <taxon>Bacteria</taxon>
        <taxon>Pseudomonadati</taxon>
        <taxon>Bacteroidota</taxon>
        <taxon>Bacteroidia</taxon>
        <taxon>Bacteroidales</taxon>
        <taxon>Tannerellaceae</taxon>
        <taxon>Parabacteroides</taxon>
    </lineage>
</organism>
<reference evidence="1 2" key="1">
    <citation type="submission" date="2015-09" db="EMBL/GenBank/DDBJ databases">
        <authorList>
            <consortium name="Pathogen Informatics"/>
        </authorList>
    </citation>
    <scope>NUCLEOTIDE SEQUENCE [LARGE SCALE GENOMIC DNA]</scope>
    <source>
        <strain evidence="1 2">2789STDY5608822</strain>
    </source>
</reference>
<name>A0A8D9LC23_PARDI</name>
<accession>A0A8D9LC23</accession>
<evidence type="ECO:0000313" key="2">
    <source>
        <dbReference type="Proteomes" id="UP000095455"/>
    </source>
</evidence>
<dbReference type="EMBL" id="CYYK01000011">
    <property type="protein sequence ID" value="CUO79494.1"/>
    <property type="molecule type" value="Genomic_DNA"/>
</dbReference>
<dbReference type="Proteomes" id="UP000095455">
    <property type="component" value="Unassembled WGS sequence"/>
</dbReference>
<dbReference type="AlphaFoldDB" id="A0A8D9LC23"/>
<gene>
    <name evidence="1" type="ORF">ERS852380_03152</name>
</gene>
<evidence type="ECO:0000313" key="1">
    <source>
        <dbReference type="EMBL" id="CUO79494.1"/>
    </source>
</evidence>